<organism evidence="6 7">
    <name type="scientific">Kitasatospora atroaurantiaca</name>
    <dbReference type="NCBI Taxonomy" id="285545"/>
    <lineage>
        <taxon>Bacteria</taxon>
        <taxon>Bacillati</taxon>
        <taxon>Actinomycetota</taxon>
        <taxon>Actinomycetes</taxon>
        <taxon>Kitasatosporales</taxon>
        <taxon>Streptomycetaceae</taxon>
        <taxon>Kitasatospora</taxon>
    </lineage>
</organism>
<dbReference type="PANTHER" id="PTHR30055:SF234">
    <property type="entry name" value="HTH-TYPE TRANSCRIPTIONAL REGULATOR BETI"/>
    <property type="match status" value="1"/>
</dbReference>
<dbReference type="SUPFAM" id="SSF46689">
    <property type="entry name" value="Homeodomain-like"/>
    <property type="match status" value="1"/>
</dbReference>
<proteinExistence type="predicted"/>
<feature type="domain" description="HTH tetR-type" evidence="5">
    <location>
        <begin position="20"/>
        <end position="80"/>
    </location>
</feature>
<dbReference type="EMBL" id="VIVR01000001">
    <property type="protein sequence ID" value="TWE18134.1"/>
    <property type="molecule type" value="Genomic_DNA"/>
</dbReference>
<dbReference type="Gene3D" id="1.10.357.10">
    <property type="entry name" value="Tetracycline Repressor, domain 2"/>
    <property type="match status" value="1"/>
</dbReference>
<evidence type="ECO:0000313" key="6">
    <source>
        <dbReference type="EMBL" id="TWE18134.1"/>
    </source>
</evidence>
<dbReference type="PROSITE" id="PS50977">
    <property type="entry name" value="HTH_TETR_2"/>
    <property type="match status" value="1"/>
</dbReference>
<keyword evidence="2 4" id="KW-0238">DNA-binding</keyword>
<dbReference type="Proteomes" id="UP000318416">
    <property type="component" value="Unassembled WGS sequence"/>
</dbReference>
<dbReference type="PANTHER" id="PTHR30055">
    <property type="entry name" value="HTH-TYPE TRANSCRIPTIONAL REGULATOR RUTR"/>
    <property type="match status" value="1"/>
</dbReference>
<protein>
    <submittedName>
        <fullName evidence="6">TetR family transcriptional regulator</fullName>
    </submittedName>
</protein>
<comment type="caution">
    <text evidence="6">The sequence shown here is derived from an EMBL/GenBank/DDBJ whole genome shotgun (WGS) entry which is preliminary data.</text>
</comment>
<dbReference type="GO" id="GO:0000976">
    <property type="term" value="F:transcription cis-regulatory region binding"/>
    <property type="evidence" value="ECO:0007669"/>
    <property type="project" value="TreeGrafter"/>
</dbReference>
<gene>
    <name evidence="6" type="ORF">FB465_3183</name>
</gene>
<dbReference type="GO" id="GO:0003700">
    <property type="term" value="F:DNA-binding transcription factor activity"/>
    <property type="evidence" value="ECO:0007669"/>
    <property type="project" value="TreeGrafter"/>
</dbReference>
<dbReference type="AlphaFoldDB" id="A0A561ERB5"/>
<feature type="DNA-binding region" description="H-T-H motif" evidence="4">
    <location>
        <begin position="43"/>
        <end position="62"/>
    </location>
</feature>
<reference evidence="6 7" key="1">
    <citation type="submission" date="2019-06" db="EMBL/GenBank/DDBJ databases">
        <title>Sequencing the genomes of 1000 actinobacteria strains.</title>
        <authorList>
            <person name="Klenk H.-P."/>
        </authorList>
    </citation>
    <scope>NUCLEOTIDE SEQUENCE [LARGE SCALE GENOMIC DNA]</scope>
    <source>
        <strain evidence="6 7">DSM 41649</strain>
    </source>
</reference>
<dbReference type="Gene3D" id="1.10.10.60">
    <property type="entry name" value="Homeodomain-like"/>
    <property type="match status" value="1"/>
</dbReference>
<evidence type="ECO:0000256" key="2">
    <source>
        <dbReference type="ARBA" id="ARBA00023125"/>
    </source>
</evidence>
<dbReference type="PRINTS" id="PR00455">
    <property type="entry name" value="HTHTETR"/>
</dbReference>
<dbReference type="InterPro" id="IPR009057">
    <property type="entry name" value="Homeodomain-like_sf"/>
</dbReference>
<evidence type="ECO:0000313" key="7">
    <source>
        <dbReference type="Proteomes" id="UP000318416"/>
    </source>
</evidence>
<evidence type="ECO:0000256" key="3">
    <source>
        <dbReference type="ARBA" id="ARBA00023163"/>
    </source>
</evidence>
<dbReference type="InterPro" id="IPR050109">
    <property type="entry name" value="HTH-type_TetR-like_transc_reg"/>
</dbReference>
<keyword evidence="3" id="KW-0804">Transcription</keyword>
<keyword evidence="7" id="KW-1185">Reference proteome</keyword>
<evidence type="ECO:0000259" key="5">
    <source>
        <dbReference type="PROSITE" id="PS50977"/>
    </source>
</evidence>
<keyword evidence="1" id="KW-0805">Transcription regulation</keyword>
<accession>A0A561ERB5</accession>
<dbReference type="Pfam" id="PF00440">
    <property type="entry name" value="TetR_N"/>
    <property type="match status" value="1"/>
</dbReference>
<dbReference type="InterPro" id="IPR001647">
    <property type="entry name" value="HTH_TetR"/>
</dbReference>
<evidence type="ECO:0000256" key="1">
    <source>
        <dbReference type="ARBA" id="ARBA00023015"/>
    </source>
</evidence>
<evidence type="ECO:0000256" key="4">
    <source>
        <dbReference type="PROSITE-ProRule" id="PRU00335"/>
    </source>
</evidence>
<name>A0A561ERB5_9ACTN</name>
<sequence length="229" mass="25094">MVGIVFRMESQPSLRERKKQQTRLRISEAATALFIARGFDEVSVAEVAEAAEVSKMTVFNYFPRKEELLLDRVPEAIELVTTAIRGRAPGRSPLDALHALVLDLAERRHPLSGIGDTMPAFWRTVLDSPALRAYAREALEQLEDHLARLIAEEPGRLPGEEEARFAAALGMTACRTVFTATARRILAGEPADAVAADHRAFTDRVFAAVARAFAEFAEPAEPSAGPQES</sequence>